<proteinExistence type="inferred from homology"/>
<dbReference type="GO" id="GO:0003723">
    <property type="term" value="F:RNA binding"/>
    <property type="evidence" value="ECO:0007669"/>
    <property type="project" value="UniProtKB-UniRule"/>
</dbReference>
<dbReference type="Proteomes" id="UP000310708">
    <property type="component" value="Unassembled WGS sequence"/>
</dbReference>
<dbReference type="Pfam" id="PF00076">
    <property type="entry name" value="RRM_1"/>
    <property type="match status" value="2"/>
</dbReference>
<dbReference type="PANTHER" id="PTHR48030">
    <property type="entry name" value="SPLICING FACTOR 3B SUBUNIT 4"/>
    <property type="match status" value="1"/>
</dbReference>
<organism evidence="13 20">
    <name type="scientific">Wallemia mellicola</name>
    <dbReference type="NCBI Taxonomy" id="1708541"/>
    <lineage>
        <taxon>Eukaryota</taxon>
        <taxon>Fungi</taxon>
        <taxon>Dikarya</taxon>
        <taxon>Basidiomycota</taxon>
        <taxon>Wallemiomycotina</taxon>
        <taxon>Wallemiomycetes</taxon>
        <taxon>Wallemiales</taxon>
        <taxon>Wallemiaceae</taxon>
        <taxon>Wallemia</taxon>
    </lineage>
</organism>
<evidence type="ECO:0000313" key="14">
    <source>
        <dbReference type="EMBL" id="TIC31735.1"/>
    </source>
</evidence>
<dbReference type="GO" id="GO:0071011">
    <property type="term" value="C:precatalytic spliceosome"/>
    <property type="evidence" value="ECO:0007669"/>
    <property type="project" value="TreeGrafter"/>
</dbReference>
<evidence type="ECO:0000313" key="20">
    <source>
        <dbReference type="Proteomes" id="UP000307169"/>
    </source>
</evidence>
<accession>A0A4T0S0Z8</accession>
<evidence type="ECO:0000256" key="2">
    <source>
        <dbReference type="ARBA" id="ARBA00008363"/>
    </source>
</evidence>
<evidence type="ECO:0000313" key="12">
    <source>
        <dbReference type="EMBL" id="TIB80886.1"/>
    </source>
</evidence>
<dbReference type="SMART" id="SM00360">
    <property type="entry name" value="RRM"/>
    <property type="match status" value="2"/>
</dbReference>
<evidence type="ECO:0000313" key="15">
    <source>
        <dbReference type="EMBL" id="TIC65375.1"/>
    </source>
</evidence>
<dbReference type="GO" id="GO:0008380">
    <property type="term" value="P:RNA splicing"/>
    <property type="evidence" value="ECO:0007669"/>
    <property type="project" value="UniProtKB-KW"/>
</dbReference>
<evidence type="ECO:0000313" key="17">
    <source>
        <dbReference type="EMBL" id="TIC67296.1"/>
    </source>
</evidence>
<evidence type="ECO:0000256" key="9">
    <source>
        <dbReference type="ARBA" id="ARBA00070533"/>
    </source>
</evidence>
<dbReference type="GO" id="GO:0005730">
    <property type="term" value="C:nucleolus"/>
    <property type="evidence" value="ECO:0007669"/>
    <property type="project" value="TreeGrafter"/>
</dbReference>
<evidence type="ECO:0000256" key="5">
    <source>
        <dbReference type="ARBA" id="ARBA00022737"/>
    </source>
</evidence>
<evidence type="ECO:0000259" key="11">
    <source>
        <dbReference type="PROSITE" id="PS50102"/>
    </source>
</evidence>
<dbReference type="Proteomes" id="UP000305647">
    <property type="component" value="Unassembled WGS sequence"/>
</dbReference>
<keyword evidence="3" id="KW-0507">mRNA processing</keyword>
<reference evidence="18 19" key="1">
    <citation type="submission" date="2019-03" db="EMBL/GenBank/DDBJ databases">
        <title>Sequencing 25 genomes of Wallemia mellicola.</title>
        <authorList>
            <person name="Gostincar C."/>
        </authorList>
    </citation>
    <scope>NUCLEOTIDE SEQUENCE [LARGE SCALE GENOMIC DNA]</scope>
    <source>
        <strain evidence="13 20">EXF-1262</strain>
        <strain evidence="15 21">EXF-1274</strain>
        <strain evidence="16 18">EXF-1277</strain>
        <strain evidence="12 22">EXF-6152</strain>
        <strain evidence="17 23">EXF-757</strain>
        <strain evidence="14 19">EXF-8738</strain>
    </source>
</reference>
<evidence type="ECO:0000313" key="18">
    <source>
        <dbReference type="Proteomes" id="UP000305362"/>
    </source>
</evidence>
<evidence type="ECO:0000256" key="3">
    <source>
        <dbReference type="ARBA" id="ARBA00022664"/>
    </source>
</evidence>
<dbReference type="Proteomes" id="UP000307169">
    <property type="component" value="Unassembled WGS sequence"/>
</dbReference>
<evidence type="ECO:0000313" key="23">
    <source>
        <dbReference type="Proteomes" id="UP000310708"/>
    </source>
</evidence>
<dbReference type="Proteomes" id="UP000309601">
    <property type="component" value="Unassembled WGS sequence"/>
</dbReference>
<keyword evidence="5" id="KW-0677">Repeat</keyword>
<dbReference type="GO" id="GO:0048026">
    <property type="term" value="P:positive regulation of mRNA splicing, via spliceosome"/>
    <property type="evidence" value="ECO:0007669"/>
    <property type="project" value="TreeGrafter"/>
</dbReference>
<gene>
    <name evidence="17" type="ORF">E3Q01_01378</name>
    <name evidence="15" type="ORF">E3Q02_02191</name>
    <name evidence="16" type="ORF">E3Q03_02172</name>
    <name evidence="14" type="ORF">E3Q10_01554</name>
    <name evidence="13" type="ORF">E3Q17_01427</name>
    <name evidence="12" type="ORF">E3Q22_01704</name>
</gene>
<keyword evidence="6 10" id="KW-0694">RNA-binding</keyword>
<dbReference type="InterPro" id="IPR052084">
    <property type="entry name" value="SF3B4_spliceosome_assoc"/>
</dbReference>
<evidence type="ECO:0000313" key="19">
    <source>
        <dbReference type="Proteomes" id="UP000305647"/>
    </source>
</evidence>
<evidence type="ECO:0000313" key="13">
    <source>
        <dbReference type="EMBL" id="TIC02464.1"/>
    </source>
</evidence>
<dbReference type="PANTHER" id="PTHR48030:SF3">
    <property type="entry name" value="SPLICING FACTOR 3B SUBUNIT 4"/>
    <property type="match status" value="1"/>
</dbReference>
<keyword evidence="4" id="KW-0747">Spliceosome</keyword>
<name>A0A4T0S0Z8_9BASI</name>
<evidence type="ECO:0000256" key="7">
    <source>
        <dbReference type="ARBA" id="ARBA00023187"/>
    </source>
</evidence>
<dbReference type="GO" id="GO:0006397">
    <property type="term" value="P:mRNA processing"/>
    <property type="evidence" value="ECO:0007669"/>
    <property type="project" value="UniProtKB-KW"/>
</dbReference>
<dbReference type="InterPro" id="IPR034158">
    <property type="entry name" value="SF3B4_RRM1"/>
</dbReference>
<dbReference type="GO" id="GO:0005686">
    <property type="term" value="C:U2 snRNP"/>
    <property type="evidence" value="ECO:0007669"/>
    <property type="project" value="TreeGrafter"/>
</dbReference>
<dbReference type="EMBL" id="SPRX01000012">
    <property type="protein sequence ID" value="TIC67296.1"/>
    <property type="molecule type" value="Genomic_DNA"/>
</dbReference>
<dbReference type="Proteomes" id="UP000310685">
    <property type="component" value="Unassembled WGS sequence"/>
</dbReference>
<evidence type="ECO:0000256" key="4">
    <source>
        <dbReference type="ARBA" id="ARBA00022728"/>
    </source>
</evidence>
<dbReference type="AlphaFoldDB" id="A0A4T0S0Z8"/>
<dbReference type="EMBL" id="SPRW01000021">
    <property type="protein sequence ID" value="TIC65375.1"/>
    <property type="molecule type" value="Genomic_DNA"/>
</dbReference>
<dbReference type="Gene3D" id="3.30.70.330">
    <property type="match status" value="2"/>
</dbReference>
<sequence length="260" mass="28352">MSNIPGKDVDRNQEATIYIGNIPEAVSDAIIWELMLQAGPVASVHLPKDRVSMSHQGFGFCEFVNDEDAEYACKIMNQIKLYGKPIRVNKASTDRKQIDVGANLFIGNLDPGVDERLLFDTFSTFGLMMDVAKIARDDTGYSKGYGFIQYNDFDSSDQAISAMNGQYLMNKPLTVDYAFKKDGKGERHGTEAERMLAAEAKRNNALPMPGAIPGQPFMQYQGMFAGALSGNAPVMPGQPAATPTPYGFTPVPPPAPYGFS</sequence>
<evidence type="ECO:0000256" key="6">
    <source>
        <dbReference type="ARBA" id="ARBA00022884"/>
    </source>
</evidence>
<dbReference type="InterPro" id="IPR000504">
    <property type="entry name" value="RRM_dom"/>
</dbReference>
<feature type="domain" description="RRM" evidence="11">
    <location>
        <begin position="102"/>
        <end position="180"/>
    </location>
</feature>
<dbReference type="FunFam" id="3.30.70.330:FF:000121">
    <property type="entry name" value="Splicing factor 3b subunit 4"/>
    <property type="match status" value="1"/>
</dbReference>
<evidence type="ECO:0000256" key="8">
    <source>
        <dbReference type="ARBA" id="ARBA00023242"/>
    </source>
</evidence>
<evidence type="ECO:0000256" key="1">
    <source>
        <dbReference type="ARBA" id="ARBA00004123"/>
    </source>
</evidence>
<dbReference type="InterPro" id="IPR035979">
    <property type="entry name" value="RBD_domain_sf"/>
</dbReference>
<dbReference type="PROSITE" id="PS50102">
    <property type="entry name" value="RRM"/>
    <property type="match status" value="2"/>
</dbReference>
<comment type="subcellular location">
    <subcellularLocation>
        <location evidence="1">Nucleus</location>
    </subcellularLocation>
</comment>
<comment type="similarity">
    <text evidence="2">Belongs to the SF3B4 family.</text>
</comment>
<dbReference type="EMBL" id="SPRV01000020">
    <property type="protein sequence ID" value="TIC66562.1"/>
    <property type="molecule type" value="Genomic_DNA"/>
</dbReference>
<dbReference type="OrthoDB" id="10259687at2759"/>
<dbReference type="FunFam" id="3.30.70.330:FF:000059">
    <property type="entry name" value="splicing factor 3B subunit 4"/>
    <property type="match status" value="1"/>
</dbReference>
<keyword evidence="7" id="KW-0508">mRNA splicing</keyword>
<evidence type="ECO:0000256" key="10">
    <source>
        <dbReference type="PROSITE-ProRule" id="PRU00176"/>
    </source>
</evidence>
<comment type="caution">
    <text evidence="13">The sequence shown here is derived from an EMBL/GenBank/DDBJ whole genome shotgun (WGS) entry which is preliminary data.</text>
</comment>
<evidence type="ECO:0000313" key="22">
    <source>
        <dbReference type="Proteomes" id="UP000310685"/>
    </source>
</evidence>
<dbReference type="OMA" id="IVWELMI"/>
<dbReference type="CDD" id="cd12334">
    <property type="entry name" value="RRM1_SF3B4"/>
    <property type="match status" value="1"/>
</dbReference>
<protein>
    <recommendedName>
        <fullName evidence="9">Splicing factor 3B subunit 4</fullName>
    </recommendedName>
</protein>
<dbReference type="EMBL" id="SPRH01000012">
    <property type="protein sequence ID" value="TIC02464.1"/>
    <property type="molecule type" value="Genomic_DNA"/>
</dbReference>
<dbReference type="Proteomes" id="UP000305362">
    <property type="component" value="Unassembled WGS sequence"/>
</dbReference>
<dbReference type="InterPro" id="IPR012677">
    <property type="entry name" value="Nucleotide-bd_a/b_plait_sf"/>
</dbReference>
<evidence type="ECO:0000313" key="21">
    <source>
        <dbReference type="Proteomes" id="UP000309601"/>
    </source>
</evidence>
<keyword evidence="8" id="KW-0539">Nucleus</keyword>
<dbReference type="EMBL" id="SPRC01000013">
    <property type="protein sequence ID" value="TIB80886.1"/>
    <property type="molecule type" value="Genomic_DNA"/>
</dbReference>
<evidence type="ECO:0000313" key="16">
    <source>
        <dbReference type="EMBL" id="TIC66562.1"/>
    </source>
</evidence>
<dbReference type="SUPFAM" id="SSF54928">
    <property type="entry name" value="RNA-binding domain, RBD"/>
    <property type="match status" value="1"/>
</dbReference>
<feature type="domain" description="RRM" evidence="11">
    <location>
        <begin position="15"/>
        <end position="93"/>
    </location>
</feature>
<dbReference type="EMBL" id="SPRO01000011">
    <property type="protein sequence ID" value="TIC31735.1"/>
    <property type="molecule type" value="Genomic_DNA"/>
</dbReference>